<feature type="compositionally biased region" description="Gly residues" evidence="1">
    <location>
        <begin position="27"/>
        <end position="43"/>
    </location>
</feature>
<dbReference type="SMART" id="SM01272">
    <property type="entry name" value="LsmAD"/>
    <property type="match status" value="1"/>
</dbReference>
<feature type="compositionally biased region" description="Polar residues" evidence="1">
    <location>
        <begin position="522"/>
        <end position="532"/>
    </location>
</feature>
<dbReference type="InterPro" id="IPR045117">
    <property type="entry name" value="ATXN2-like"/>
</dbReference>
<gene>
    <name evidence="3" type="ORF">PSEUBRA_SCAF5g02407</name>
</gene>
<feature type="compositionally biased region" description="Low complexity" evidence="1">
    <location>
        <begin position="57"/>
        <end position="71"/>
    </location>
</feature>
<feature type="region of interest" description="Disordered" evidence="1">
    <location>
        <begin position="938"/>
        <end position="1053"/>
    </location>
</feature>
<feature type="compositionally biased region" description="Gly residues" evidence="1">
    <location>
        <begin position="1019"/>
        <end position="1030"/>
    </location>
</feature>
<dbReference type="OMA" id="RMQMSAS"/>
<dbReference type="InterPro" id="IPR025852">
    <property type="entry name" value="SM_dom_ATX"/>
</dbReference>
<dbReference type="PANTHER" id="PTHR12854">
    <property type="entry name" value="ATAXIN 2-RELATED"/>
    <property type="match status" value="1"/>
</dbReference>
<feature type="region of interest" description="Disordered" evidence="1">
    <location>
        <begin position="1"/>
        <end position="114"/>
    </location>
</feature>
<feature type="compositionally biased region" description="Low complexity" evidence="1">
    <location>
        <begin position="1034"/>
        <end position="1053"/>
    </location>
</feature>
<feature type="region of interest" description="Disordered" evidence="1">
    <location>
        <begin position="335"/>
        <end position="358"/>
    </location>
</feature>
<reference evidence="4" key="1">
    <citation type="journal article" date="2013" name="Genome Announc.">
        <title>Draft genome sequence of Pseudozyma brasiliensis sp. nov. strain GHG001, a high producer of endo-1,4-xylanase isolated from an insect pest of sugarcane.</title>
        <authorList>
            <person name="Oliveira J.V.D.C."/>
            <person name="dos Santos R.A.C."/>
            <person name="Borges T.A."/>
            <person name="Riano-Pachon D.M."/>
            <person name="Goldman G.H."/>
        </authorList>
    </citation>
    <scope>NUCLEOTIDE SEQUENCE [LARGE SCALE GENOMIC DNA]</scope>
    <source>
        <strain evidence="4">GHG001</strain>
    </source>
</reference>
<feature type="region of interest" description="Disordered" evidence="1">
    <location>
        <begin position="458"/>
        <end position="613"/>
    </location>
</feature>
<feature type="compositionally biased region" description="Polar residues" evidence="1">
    <location>
        <begin position="72"/>
        <end position="92"/>
    </location>
</feature>
<evidence type="ECO:0000313" key="3">
    <source>
        <dbReference type="EMBL" id="EST05555.1"/>
    </source>
</evidence>
<proteinExistence type="predicted"/>
<feature type="compositionally biased region" description="Basic and acidic residues" evidence="1">
    <location>
        <begin position="541"/>
        <end position="556"/>
    </location>
</feature>
<accession>V5EKU9</accession>
<dbReference type="eggNOG" id="KOG2375">
    <property type="taxonomic scope" value="Eukaryota"/>
</dbReference>
<dbReference type="GeneID" id="27421388"/>
<dbReference type="PANTHER" id="PTHR12854:SF7">
    <property type="entry name" value="ATAXIN-2 HOMOLOG"/>
    <property type="match status" value="1"/>
</dbReference>
<dbReference type="OrthoDB" id="2275718at2759"/>
<dbReference type="Proteomes" id="UP000019377">
    <property type="component" value="Unassembled WGS sequence"/>
</dbReference>
<feature type="region of interest" description="Disordered" evidence="1">
    <location>
        <begin position="256"/>
        <end position="278"/>
    </location>
</feature>
<dbReference type="InterPro" id="IPR009604">
    <property type="entry name" value="LsmAD_domain"/>
</dbReference>
<evidence type="ECO:0000313" key="4">
    <source>
        <dbReference type="Proteomes" id="UP000019377"/>
    </source>
</evidence>
<sequence>MASNGSNRGGGGGGGRGASNSGFRGNHAGGRGGGTAANRGGAGAPPQASRWGNGPPSANHNSASTNNSASHGQQNHAKGNNQRNATPNANKVSTANSTAAPTPAFPSLGVSSTQDDSQKLMHDRITFLLVTLVGNPVTVTVKNGYKFFGIFSAANTEGGELSVALASAQQILPAKDKDAQPELGEFKATLLINYKDLETIEAAEVRMQEQAKEMREAREKEAFRTDTEISRPFDPLASGRTLQKWADDPDLDDLDNLSSNKLPAWASPNDAGAGLEDTSNSNAGKAWDQFAANEARFGIKSNYEENLYTTKLDRSGKDFRNREREADRIAREIMGQATNNPHLAEERGQADDSGVNEEDKYGAVVRSPNAYVPPALRKQMAAAGGAAGGSGGKKVPAPTTASPAPSQAPATPKANGAARLTAALNANASAAAPPASTETTTAAPLSVAANPPVVHVKVPSPSVPQEAQITDASGKKSSVDAANPLMGDFRSFVSSERERLEKKKAALAKKEKDTRLADLKSWASTFKLTTPVPSDVAGMVQKDKDDGASDKPRDPSLQKSLSPTPAHSTATPTSKGDVSRSSAVSRAAQASASNVVSPSGGSGSAQVNSDAQKLADSKAMLQKMTIPKIPPFNPDKFKARQAAAVAGPTTDTASGAPATKTEGGMPSSVSTSSFKLSAKASSFKPFNPNAASFTPGGASSTFTPASAAAGAPAGSAAGAAAVSPAQTTAAAVPSTSARPSLTSTPQAASTSAAASANPFFGNRVIKKSDNVHIREDFNPFKVSKVPDAKSVGPMWAFSGKPYRQHFVAPPAGGAMDDGTGLFVPAHAGVMQPGMHPGAQTPQPVPQPLHPGQMPMSAPQGGMVGAPGPGPAGPGPQQQPFGMVYQPYGGGPYQYPGGQPQQGGMPHGRQPSMVQAMPMAPSMQGGPVPYGAMPQQFMGQMPFSPPMHQHGAPQNMYSPQMGNVPPSAGQQQFMPMPPPPGAAGAGPRPPPPHLQQKGPPPPQAGQPPHMGYYPGPGMQFAGGPGPHFGGPQGPPRQGAPAESGPASSAASSTA</sequence>
<dbReference type="Pfam" id="PF06741">
    <property type="entry name" value="LsmAD"/>
    <property type="match status" value="1"/>
</dbReference>
<feature type="compositionally biased region" description="Basic and acidic residues" evidence="1">
    <location>
        <begin position="495"/>
        <end position="518"/>
    </location>
</feature>
<feature type="compositionally biased region" description="Low complexity" evidence="1">
    <location>
        <begin position="93"/>
        <end position="107"/>
    </location>
</feature>
<feature type="compositionally biased region" description="Low complexity" evidence="1">
    <location>
        <begin position="396"/>
        <end position="421"/>
    </location>
</feature>
<evidence type="ECO:0000256" key="1">
    <source>
        <dbReference type="SAM" id="MobiDB-lite"/>
    </source>
</evidence>
<feature type="region of interest" description="Disordered" evidence="1">
    <location>
        <begin position="731"/>
        <end position="754"/>
    </location>
</feature>
<name>V5EKU9_KALBG</name>
<feature type="compositionally biased region" description="Gly residues" evidence="1">
    <location>
        <begin position="7"/>
        <end position="17"/>
    </location>
</feature>
<feature type="region of interest" description="Disordered" evidence="1">
    <location>
        <begin position="640"/>
        <end position="671"/>
    </location>
</feature>
<feature type="compositionally biased region" description="Pro residues" evidence="1">
    <location>
        <begin position="974"/>
        <end position="1004"/>
    </location>
</feature>
<dbReference type="HOGENOM" id="CLU_279263_0_0_1"/>
<feature type="domain" description="LsmAD" evidence="2">
    <location>
        <begin position="297"/>
        <end position="367"/>
    </location>
</feature>
<feature type="compositionally biased region" description="Low complexity" evidence="1">
    <location>
        <begin position="560"/>
        <end position="607"/>
    </location>
</feature>
<dbReference type="EMBL" id="KI545891">
    <property type="protein sequence ID" value="EST05555.1"/>
    <property type="molecule type" value="Genomic_DNA"/>
</dbReference>
<feature type="region of interest" description="Disordered" evidence="1">
    <location>
        <begin position="382"/>
        <end position="421"/>
    </location>
</feature>
<dbReference type="RefSeq" id="XP_016290544.1">
    <property type="nucleotide sequence ID" value="XM_016438692.1"/>
</dbReference>
<dbReference type="Pfam" id="PF14438">
    <property type="entry name" value="SM-ATX"/>
    <property type="match status" value="1"/>
</dbReference>
<dbReference type="GO" id="GO:0003729">
    <property type="term" value="F:mRNA binding"/>
    <property type="evidence" value="ECO:0007669"/>
    <property type="project" value="TreeGrafter"/>
</dbReference>
<evidence type="ECO:0000259" key="2">
    <source>
        <dbReference type="SMART" id="SM01272"/>
    </source>
</evidence>
<keyword evidence="4" id="KW-1185">Reference proteome</keyword>
<dbReference type="AlphaFoldDB" id="V5EKU9"/>
<organism evidence="3 4">
    <name type="scientific">Kalmanozyma brasiliensis (strain GHG001)</name>
    <name type="common">Yeast</name>
    <name type="synonym">Pseudozyma brasiliensis</name>
    <dbReference type="NCBI Taxonomy" id="1365824"/>
    <lineage>
        <taxon>Eukaryota</taxon>
        <taxon>Fungi</taxon>
        <taxon>Dikarya</taxon>
        <taxon>Basidiomycota</taxon>
        <taxon>Ustilaginomycotina</taxon>
        <taxon>Ustilaginomycetes</taxon>
        <taxon>Ustilaginales</taxon>
        <taxon>Ustilaginaceae</taxon>
        <taxon>Kalmanozyma</taxon>
    </lineage>
</organism>
<feature type="compositionally biased region" description="Low complexity" evidence="1">
    <location>
        <begin position="1005"/>
        <end position="1018"/>
    </location>
</feature>
<dbReference type="GO" id="GO:0034063">
    <property type="term" value="P:stress granule assembly"/>
    <property type="evidence" value="ECO:0007669"/>
    <property type="project" value="TreeGrafter"/>
</dbReference>
<dbReference type="STRING" id="1365824.V5EKU9"/>
<protein>
    <recommendedName>
        <fullName evidence="2">LsmAD domain-containing protein</fullName>
    </recommendedName>
</protein>
<dbReference type="GO" id="GO:0010494">
    <property type="term" value="C:cytoplasmic stress granule"/>
    <property type="evidence" value="ECO:0007669"/>
    <property type="project" value="TreeGrafter"/>
</dbReference>